<dbReference type="EMBL" id="CP034413">
    <property type="protein sequence ID" value="QCI60128.1"/>
    <property type="molecule type" value="Genomic_DNA"/>
</dbReference>
<evidence type="ECO:0000313" key="2">
    <source>
        <dbReference type="Proteomes" id="UP000298642"/>
    </source>
</evidence>
<keyword evidence="2" id="KW-1185">Reference proteome</keyword>
<name>A0A4D7AR77_9FIRM</name>
<proteinExistence type="predicted"/>
<evidence type="ECO:0000313" key="1">
    <source>
        <dbReference type="EMBL" id="QCI60128.1"/>
    </source>
</evidence>
<accession>A0A4D7AR77</accession>
<dbReference type="Proteomes" id="UP000298642">
    <property type="component" value="Chromosome"/>
</dbReference>
<reference evidence="2" key="1">
    <citation type="submission" date="2018-12" db="EMBL/GenBank/DDBJ databases">
        <title>Dusodibacter welbiota gen. nov., sp. nov., isolated from human faeces and emended description of the Oscillibacter genus.</title>
        <authorList>
            <person name="Le Roy T."/>
            <person name="Van der Smissen P."/>
            <person name="Delzenne N."/>
            <person name="Muccioli G."/>
            <person name="Collet J.F."/>
            <person name="Cani P.D."/>
        </authorList>
    </citation>
    <scope>NUCLEOTIDE SEQUENCE [LARGE SCALE GENOMIC DNA]</scope>
    <source>
        <strain evidence="2">J115</strain>
    </source>
</reference>
<gene>
    <name evidence="1" type="ORF">EIO64_13665</name>
</gene>
<dbReference type="AlphaFoldDB" id="A0A4D7AR77"/>
<organism evidence="1 2">
    <name type="scientific">Dysosmobacter welbionis</name>
    <dbReference type="NCBI Taxonomy" id="2093857"/>
    <lineage>
        <taxon>Bacteria</taxon>
        <taxon>Bacillati</taxon>
        <taxon>Bacillota</taxon>
        <taxon>Clostridia</taxon>
        <taxon>Eubacteriales</taxon>
        <taxon>Oscillospiraceae</taxon>
        <taxon>Dysosmobacter</taxon>
    </lineage>
</organism>
<sequence length="390" mass="43153">MKWFRKQTAPAGASVQLRETGYHPFGLLGQYVPMRSGEIRLYRAVREAVPVVDAAIYKLIRMVGGVTAACSDPAAERGLGEFLRTVPAGRGQYGVDAFLEGYLDALLTCGRAIGEIVPAAGNREIAAVLWGRVEDIEIREGDHPLAFTICGPDEQGRMGPLPCQDLLLFTPLNPEADSPYGVSLLRGLPFLTDILMKIYHTIGINWERCGSLRFAVTCRDDGNGQAEERSRMLAGEWSRAMQDTRSGSVRDFVAVGDVDIQVIGADAPVLDSEVPVRQILEQVVAKTGIPPFMLGLSWSSTERMSSQQADMLTTEITAIRRTITPVVERICRLWLRMHGYTCGFEVLWEDINLQDEVEDARAALYLEQARKLRLENDAAEAAAFHTRREV</sequence>
<protein>
    <submittedName>
        <fullName evidence="1">Phage portal protein</fullName>
    </submittedName>
</protein>
<dbReference type="RefSeq" id="WP_136891504.1">
    <property type="nucleotide sequence ID" value="NZ_CP034413.3"/>
</dbReference>
<dbReference type="KEGG" id="obj:EIO64_13665"/>